<reference evidence="6 7" key="1">
    <citation type="submission" date="2013-03" db="EMBL/GenBank/DDBJ databases">
        <title>The Genome Sequence of Cladophialophora yegresii CBS 114405.</title>
        <authorList>
            <consortium name="The Broad Institute Genomics Platform"/>
            <person name="Cuomo C."/>
            <person name="de Hoog S."/>
            <person name="Gorbushina A."/>
            <person name="Walker B."/>
            <person name="Young S.K."/>
            <person name="Zeng Q."/>
            <person name="Gargeya S."/>
            <person name="Fitzgerald M."/>
            <person name="Haas B."/>
            <person name="Abouelleil A."/>
            <person name="Allen A.W."/>
            <person name="Alvarado L."/>
            <person name="Arachchi H.M."/>
            <person name="Berlin A.M."/>
            <person name="Chapman S.B."/>
            <person name="Gainer-Dewar J."/>
            <person name="Goldberg J."/>
            <person name="Griggs A."/>
            <person name="Gujja S."/>
            <person name="Hansen M."/>
            <person name="Howarth C."/>
            <person name="Imamovic A."/>
            <person name="Ireland A."/>
            <person name="Larimer J."/>
            <person name="McCowan C."/>
            <person name="Murphy C."/>
            <person name="Pearson M."/>
            <person name="Poon T.W."/>
            <person name="Priest M."/>
            <person name="Roberts A."/>
            <person name="Saif S."/>
            <person name="Shea T."/>
            <person name="Sisk P."/>
            <person name="Sykes S."/>
            <person name="Wortman J."/>
            <person name="Nusbaum C."/>
            <person name="Birren B."/>
        </authorList>
    </citation>
    <scope>NUCLEOTIDE SEQUENCE [LARGE SCALE GENOMIC DNA]</scope>
    <source>
        <strain evidence="6 7">CBS 114405</strain>
    </source>
</reference>
<sequence>MQRLKHSLSRLSLSGRTQRSEDAPPPKSLDVEVKDTETTEYEIKDPLNTTDSTGPTYVCIDTPASSKMGSCPVCHQHFTEDAPGNCASCVTNMLYTNRFDLARVLLENESLQKKVEAIVGPEPEEPLDAETARLRKGWHRQQEKMEEQREKELQEDLQRELVLRQKEVEVRRAHAQELRANLEQRKGNLAVAKDALARRNKQKEQELKENGEKLKAQYDSLHNKSVDTRAILCREAASLMRLSHSKKKMKDGTIKDRHYIAGLLLPDLKEINNMRCTELTAALGNATRLVFLCAFYLGIRLPAEITLPHRDYPLATINTPLTSYLNQRITFPGSCSSLSVPSSPTASRLDLGMAPKPRPLYIGSDDYNESVAQFAKKEPLAFSYFIEGMSLLAWDVAWLSRTQGFVAGTETWENVCDIGRILYQMVLAQPQSAAITRVLSQRDVQLRRRRSSSMSSPAREEKVSTFPARLGSYSHDSAHTFLGSAAAAGDNPSRNWRLNRYAMISDPLRKHLVTEMNNAEWELLDEQEWDDGGEKMDDAIVIKAKAMDGKEYDDARSIMTPGAEDEGARVGKGKSGWTKLKNRDKP</sequence>
<accession>W9VN78</accession>
<evidence type="ECO:0000256" key="4">
    <source>
        <dbReference type="SAM" id="Coils"/>
    </source>
</evidence>
<gene>
    <name evidence="6" type="ORF">A1O7_07327</name>
</gene>
<comment type="caution">
    <text evidence="6">The sequence shown here is derived from an EMBL/GenBank/DDBJ whole genome shotgun (WGS) entry which is preliminary data.</text>
</comment>
<dbReference type="InterPro" id="IPR018791">
    <property type="entry name" value="UV_resistance/autophagy_Atg14"/>
</dbReference>
<dbReference type="Proteomes" id="UP000019473">
    <property type="component" value="Unassembled WGS sequence"/>
</dbReference>
<dbReference type="GO" id="GO:0000323">
    <property type="term" value="C:lytic vacuole"/>
    <property type="evidence" value="ECO:0007669"/>
    <property type="project" value="TreeGrafter"/>
</dbReference>
<dbReference type="AlphaFoldDB" id="W9VN78"/>
<protein>
    <recommendedName>
        <fullName evidence="2">Autophagy-related protein 14</fullName>
    </recommendedName>
</protein>
<dbReference type="PANTHER" id="PTHR15157:SF13">
    <property type="entry name" value="AUTOPHAGY-RELATED PROTEIN 14"/>
    <property type="match status" value="1"/>
</dbReference>
<dbReference type="RefSeq" id="XP_007759517.1">
    <property type="nucleotide sequence ID" value="XM_007761327.1"/>
</dbReference>
<dbReference type="OrthoDB" id="16772at2759"/>
<evidence type="ECO:0000256" key="1">
    <source>
        <dbReference type="ARBA" id="ARBA00009574"/>
    </source>
</evidence>
<dbReference type="GO" id="GO:0032991">
    <property type="term" value="C:protein-containing complex"/>
    <property type="evidence" value="ECO:0007669"/>
    <property type="project" value="UniProtKB-ARBA"/>
</dbReference>
<dbReference type="EMBL" id="AMGW01000005">
    <property type="protein sequence ID" value="EXJ56983.1"/>
    <property type="molecule type" value="Genomic_DNA"/>
</dbReference>
<evidence type="ECO:0000313" key="7">
    <source>
        <dbReference type="Proteomes" id="UP000019473"/>
    </source>
</evidence>
<proteinExistence type="inferred from homology"/>
<comment type="similarity">
    <text evidence="1">Belongs to the ATG14 family.</text>
</comment>
<dbReference type="PANTHER" id="PTHR15157">
    <property type="entry name" value="UV RADIATION RESISTANCE-ASSOCIATED GENE PROTEIN"/>
    <property type="match status" value="1"/>
</dbReference>
<organism evidence="6 7">
    <name type="scientific">Cladophialophora yegresii CBS 114405</name>
    <dbReference type="NCBI Taxonomy" id="1182544"/>
    <lineage>
        <taxon>Eukaryota</taxon>
        <taxon>Fungi</taxon>
        <taxon>Dikarya</taxon>
        <taxon>Ascomycota</taxon>
        <taxon>Pezizomycotina</taxon>
        <taxon>Eurotiomycetes</taxon>
        <taxon>Chaetothyriomycetidae</taxon>
        <taxon>Chaetothyriales</taxon>
        <taxon>Herpotrichiellaceae</taxon>
        <taxon>Cladophialophora</taxon>
    </lineage>
</organism>
<feature type="region of interest" description="Disordered" evidence="5">
    <location>
        <begin position="560"/>
        <end position="586"/>
    </location>
</feature>
<keyword evidence="7" id="KW-1185">Reference proteome</keyword>
<evidence type="ECO:0000256" key="3">
    <source>
        <dbReference type="ARBA" id="ARBA00023054"/>
    </source>
</evidence>
<evidence type="ECO:0000256" key="5">
    <source>
        <dbReference type="SAM" id="MobiDB-lite"/>
    </source>
</evidence>
<dbReference type="GO" id="GO:0000149">
    <property type="term" value="F:SNARE binding"/>
    <property type="evidence" value="ECO:0007669"/>
    <property type="project" value="TreeGrafter"/>
</dbReference>
<dbReference type="HOGENOM" id="CLU_021590_1_0_1"/>
<dbReference type="Pfam" id="PF10186">
    <property type="entry name" value="ATG14"/>
    <property type="match status" value="1"/>
</dbReference>
<dbReference type="GO" id="GO:0035493">
    <property type="term" value="P:SNARE complex assembly"/>
    <property type="evidence" value="ECO:0007669"/>
    <property type="project" value="TreeGrafter"/>
</dbReference>
<evidence type="ECO:0000256" key="2">
    <source>
        <dbReference type="ARBA" id="ARBA00013807"/>
    </source>
</evidence>
<feature type="coiled-coil region" evidence="4">
    <location>
        <begin position="140"/>
        <end position="224"/>
    </location>
</feature>
<dbReference type="GeneID" id="19181902"/>
<feature type="compositionally biased region" description="Basic and acidic residues" evidence="5">
    <location>
        <begin position="18"/>
        <end position="32"/>
    </location>
</feature>
<dbReference type="VEuPathDB" id="FungiDB:A1O7_07327"/>
<dbReference type="GO" id="GO:0005768">
    <property type="term" value="C:endosome"/>
    <property type="evidence" value="ECO:0007669"/>
    <property type="project" value="TreeGrafter"/>
</dbReference>
<dbReference type="eggNOG" id="ENOG502S2VB">
    <property type="taxonomic scope" value="Eukaryota"/>
</dbReference>
<keyword evidence="3 4" id="KW-0175">Coiled coil</keyword>
<evidence type="ECO:0000313" key="6">
    <source>
        <dbReference type="EMBL" id="EXJ56983.1"/>
    </source>
</evidence>
<name>W9VN78_9EURO</name>
<feature type="region of interest" description="Disordered" evidence="5">
    <location>
        <begin position="1"/>
        <end position="32"/>
    </location>
</feature>